<evidence type="ECO:0000256" key="2">
    <source>
        <dbReference type="ARBA" id="ARBA00022705"/>
    </source>
</evidence>
<feature type="compositionally biased region" description="Polar residues" evidence="5">
    <location>
        <begin position="9"/>
        <end position="23"/>
    </location>
</feature>
<dbReference type="SUPFAM" id="SSF48019">
    <property type="entry name" value="post-AAA+ oligomerization domain-like"/>
    <property type="match status" value="1"/>
</dbReference>
<keyword evidence="2" id="KW-0235">DNA replication</keyword>
<dbReference type="GO" id="GO:0006260">
    <property type="term" value="P:DNA replication"/>
    <property type="evidence" value="ECO:0007669"/>
    <property type="project" value="UniProtKB-KW"/>
</dbReference>
<dbReference type="SMART" id="SM00382">
    <property type="entry name" value="AAA"/>
    <property type="match status" value="1"/>
</dbReference>
<feature type="region of interest" description="Disordered" evidence="5">
    <location>
        <begin position="770"/>
        <end position="802"/>
    </location>
</feature>
<feature type="compositionally biased region" description="Basic and acidic residues" evidence="5">
    <location>
        <begin position="242"/>
        <end position="260"/>
    </location>
</feature>
<dbReference type="GO" id="GO:0005663">
    <property type="term" value="C:DNA replication factor C complex"/>
    <property type="evidence" value="ECO:0007669"/>
    <property type="project" value="InterPro"/>
</dbReference>
<feature type="compositionally biased region" description="Basic and acidic residues" evidence="5">
    <location>
        <begin position="201"/>
        <end position="231"/>
    </location>
</feature>
<name>A0AAF5DDF7_STRER</name>
<feature type="region of interest" description="Disordered" evidence="5">
    <location>
        <begin position="1"/>
        <end position="128"/>
    </location>
</feature>
<dbReference type="PANTHER" id="PTHR23389:SF6">
    <property type="entry name" value="REPLICATION FACTOR C SUBUNIT 1"/>
    <property type="match status" value="1"/>
</dbReference>
<keyword evidence="4" id="KW-0067">ATP-binding</keyword>
<dbReference type="Gene3D" id="1.20.272.10">
    <property type="match status" value="1"/>
</dbReference>
<dbReference type="GO" id="GO:0005524">
    <property type="term" value="F:ATP binding"/>
    <property type="evidence" value="ECO:0007669"/>
    <property type="project" value="UniProtKB-UniRule"/>
</dbReference>
<comment type="similarity">
    <text evidence="1">Belongs to the activator 1 large subunit family.</text>
</comment>
<accession>A0AAF5DDF7</accession>
<evidence type="ECO:0000313" key="7">
    <source>
        <dbReference type="Proteomes" id="UP000035681"/>
    </source>
</evidence>
<feature type="compositionally biased region" description="Basic and acidic residues" evidence="5">
    <location>
        <begin position="175"/>
        <end position="185"/>
    </location>
</feature>
<feature type="compositionally biased region" description="Polar residues" evidence="5">
    <location>
        <begin position="152"/>
        <end position="174"/>
    </location>
</feature>
<dbReference type="InterPro" id="IPR013725">
    <property type="entry name" value="DNA_replication_fac_RFC1_C"/>
</dbReference>
<evidence type="ECO:0000256" key="1">
    <source>
        <dbReference type="ARBA" id="ARBA00006116"/>
    </source>
</evidence>
<feature type="compositionally biased region" description="Polar residues" evidence="5">
    <location>
        <begin position="261"/>
        <end position="271"/>
    </location>
</feature>
<dbReference type="SUPFAM" id="SSF52540">
    <property type="entry name" value="P-loop containing nucleoside triphosphate hydrolases"/>
    <property type="match status" value="1"/>
</dbReference>
<sequence>MPRSGSRLLASQDNDELLSNTGRSKVKKRKTIISDSSDSGDVETVSPKLSRSRRKVRKVLDVDSSDDDDDAVNEGDLSAIQKSYNMEKKKKSSRNKKPKIEEDTKQTKLEAFISNNKPKKHSEEGKVELKKVSVADYFNTSISNVKTEETNTKVTSNDDVDCNNSPRKARTTSNVKKDSPKKSQVKENISTNYSPMEISSEEDHKNEPVLKKASKKLEVKEKDVKTTKNNEIKNVTTQKNKKSPDNKVKEGEKKSNKRSFDSSTKSIQQPIVQKPKDQLWVDKYSPKSLSELVNQHTEKSPANKLLGWLKGWAKNNLGDNAKVKKVKPTGFGAKNDGTAFKAALLSGPPGIGKTTCATLACKELGLNFVQLNASDARGKKILQQKIEECLQTQSISSFFKSSKKPNKGSNELEQVLIMDEVDGMSGSDDRAGISELILMIKNSKIPIICICNDRFNRKIASLANHCFDLRFTKPNANQVRARLMAIASKEKMKIPLDKMMQVAEASNFDIRQSIYNLQLIKCSGQVEQLNSKDVSVSIFDAARQLLDPKTSMVDRRRLYFTDYGIMPLFIQENYVNIEPVKLNKKETLKALKKSADVLSYVDMFEKQIRTNQDWGLLNDQCTFAGILVPNYMQGYLSDQIAFPSHLGKLSTTNKRYRMLRQVAYHMSTKLTVDETTLVTEVLPLLRKQLADPLIKKGADGIPEVIDLYNQYCLTKEDHEFIVELTDWSNSEEIEKDIPSKIKAAFTRALNKEDRKLPYADLANDVVKVTRGKKTSKKEVIKEETSESSGEEEVVQDLDEIDY</sequence>
<organism evidence="7 8">
    <name type="scientific">Strongyloides stercoralis</name>
    <name type="common">Threadworm</name>
    <dbReference type="NCBI Taxonomy" id="6248"/>
    <lineage>
        <taxon>Eukaryota</taxon>
        <taxon>Metazoa</taxon>
        <taxon>Ecdysozoa</taxon>
        <taxon>Nematoda</taxon>
        <taxon>Chromadorea</taxon>
        <taxon>Rhabditida</taxon>
        <taxon>Tylenchina</taxon>
        <taxon>Panagrolaimomorpha</taxon>
        <taxon>Strongyloidoidea</taxon>
        <taxon>Strongyloididae</taxon>
        <taxon>Strongyloides</taxon>
    </lineage>
</organism>
<dbReference type="Pfam" id="PF08519">
    <property type="entry name" value="RFC1"/>
    <property type="match status" value="1"/>
</dbReference>
<dbReference type="InterPro" id="IPR027417">
    <property type="entry name" value="P-loop_NTPase"/>
</dbReference>
<dbReference type="Proteomes" id="UP000035681">
    <property type="component" value="Unplaced"/>
</dbReference>
<dbReference type="InterPro" id="IPR047854">
    <property type="entry name" value="RFC_lid"/>
</dbReference>
<dbReference type="InterPro" id="IPR003593">
    <property type="entry name" value="AAA+_ATPase"/>
</dbReference>
<dbReference type="WBParaSite" id="TCONS_00010234.p1">
    <property type="protein sequence ID" value="TCONS_00010234.p1"/>
    <property type="gene ID" value="XLOC_007936"/>
</dbReference>
<feature type="region of interest" description="Disordered" evidence="5">
    <location>
        <begin position="144"/>
        <end position="273"/>
    </location>
</feature>
<evidence type="ECO:0000256" key="3">
    <source>
        <dbReference type="ARBA" id="ARBA00022741"/>
    </source>
</evidence>
<feature type="compositionally biased region" description="Acidic residues" evidence="5">
    <location>
        <begin position="788"/>
        <end position="802"/>
    </location>
</feature>
<feature type="compositionally biased region" description="Acidic residues" evidence="5">
    <location>
        <begin position="63"/>
        <end position="73"/>
    </location>
</feature>
<feature type="compositionally biased region" description="Basic and acidic residues" evidence="5">
    <location>
        <begin position="98"/>
        <end position="108"/>
    </location>
</feature>
<dbReference type="FunFam" id="3.40.50.300:FF:000395">
    <property type="entry name" value="Replication factor C subunit 1"/>
    <property type="match status" value="1"/>
</dbReference>
<dbReference type="Gene3D" id="3.40.50.300">
    <property type="entry name" value="P-loop containing nucleotide triphosphate hydrolases"/>
    <property type="match status" value="1"/>
</dbReference>
<keyword evidence="7" id="KW-1185">Reference proteome</keyword>
<evidence type="ECO:0000259" key="6">
    <source>
        <dbReference type="SMART" id="SM00382"/>
    </source>
</evidence>
<protein>
    <submittedName>
        <fullName evidence="8">CUB domain-containing protein</fullName>
    </submittedName>
</protein>
<evidence type="ECO:0000256" key="4">
    <source>
        <dbReference type="ARBA" id="ARBA00022840"/>
    </source>
</evidence>
<dbReference type="InterPro" id="IPR008921">
    <property type="entry name" value="DNA_pol3_clamp-load_cplx_C"/>
</dbReference>
<dbReference type="CDD" id="cd18140">
    <property type="entry name" value="HLD_clamp_RFC"/>
    <property type="match status" value="1"/>
</dbReference>
<dbReference type="GO" id="GO:0003677">
    <property type="term" value="F:DNA binding"/>
    <property type="evidence" value="ECO:0007669"/>
    <property type="project" value="InterPro"/>
</dbReference>
<dbReference type="Pfam" id="PF00004">
    <property type="entry name" value="AAA"/>
    <property type="match status" value="1"/>
</dbReference>
<proteinExistence type="inferred from homology"/>
<evidence type="ECO:0000256" key="5">
    <source>
        <dbReference type="SAM" id="MobiDB-lite"/>
    </source>
</evidence>
<dbReference type="GO" id="GO:0016887">
    <property type="term" value="F:ATP hydrolysis activity"/>
    <property type="evidence" value="ECO:0007669"/>
    <property type="project" value="InterPro"/>
</dbReference>
<evidence type="ECO:0000313" key="8">
    <source>
        <dbReference type="WBParaSite" id="TCONS_00010234.p1"/>
    </source>
</evidence>
<dbReference type="CDD" id="cd00009">
    <property type="entry name" value="AAA"/>
    <property type="match status" value="1"/>
</dbReference>
<dbReference type="Gene3D" id="1.10.8.60">
    <property type="match status" value="1"/>
</dbReference>
<reference evidence="8" key="1">
    <citation type="submission" date="2024-02" db="UniProtKB">
        <authorList>
            <consortium name="WormBaseParasite"/>
        </authorList>
    </citation>
    <scope>IDENTIFICATION</scope>
</reference>
<feature type="domain" description="AAA+ ATPase" evidence="6">
    <location>
        <begin position="339"/>
        <end position="477"/>
    </location>
</feature>
<dbReference type="PANTHER" id="PTHR23389">
    <property type="entry name" value="CHROMOSOME TRANSMISSION FIDELITY FACTOR 18"/>
    <property type="match status" value="1"/>
</dbReference>
<keyword evidence="3" id="KW-0547">Nucleotide-binding</keyword>
<dbReference type="InterPro" id="IPR003959">
    <property type="entry name" value="ATPase_AAA_core"/>
</dbReference>
<dbReference type="AlphaFoldDB" id="A0AAF5DDF7"/>
<feature type="compositionally biased region" description="Basic residues" evidence="5">
    <location>
        <begin position="88"/>
        <end position="97"/>
    </location>
</feature>
<dbReference type="GO" id="GO:0003689">
    <property type="term" value="F:DNA clamp loader activity"/>
    <property type="evidence" value="ECO:0007669"/>
    <property type="project" value="UniProtKB-UniRule"/>
</dbReference>
<dbReference type="Pfam" id="PF25361">
    <property type="entry name" value="AAA_lid_RFC1"/>
    <property type="match status" value="1"/>
</dbReference>
<dbReference type="GO" id="GO:0006281">
    <property type="term" value="P:DNA repair"/>
    <property type="evidence" value="ECO:0007669"/>
    <property type="project" value="InterPro"/>
</dbReference>
<dbReference type="GO" id="GO:0005634">
    <property type="term" value="C:nucleus"/>
    <property type="evidence" value="ECO:0007669"/>
    <property type="project" value="UniProtKB-SubCell"/>
</dbReference>